<evidence type="ECO:0000259" key="15">
    <source>
        <dbReference type="PROSITE" id="PS50011"/>
    </source>
</evidence>
<dbReference type="GO" id="GO:0004708">
    <property type="term" value="F:MAP kinase kinase activity"/>
    <property type="evidence" value="ECO:0007669"/>
    <property type="project" value="UniProtKB-EC"/>
</dbReference>
<evidence type="ECO:0000256" key="6">
    <source>
        <dbReference type="ARBA" id="ARBA00022840"/>
    </source>
</evidence>
<dbReference type="InterPro" id="IPR011009">
    <property type="entry name" value="Kinase-like_dom_sf"/>
</dbReference>
<feature type="region of interest" description="Disordered" evidence="14">
    <location>
        <begin position="146"/>
        <end position="230"/>
    </location>
</feature>
<dbReference type="Proteomes" id="UP001142055">
    <property type="component" value="Chromosome 1"/>
</dbReference>
<feature type="compositionally biased region" description="Polar residues" evidence="14">
    <location>
        <begin position="164"/>
        <end position="173"/>
    </location>
</feature>
<evidence type="ECO:0000256" key="12">
    <source>
        <dbReference type="ARBA" id="ARBA00051693"/>
    </source>
</evidence>
<dbReference type="FunFam" id="3.30.200.20:FF:000040">
    <property type="entry name" value="Dual specificity mitogen-activated protein kinase kinase"/>
    <property type="match status" value="1"/>
</dbReference>
<feature type="compositionally biased region" description="Polar residues" evidence="14">
    <location>
        <begin position="201"/>
        <end position="211"/>
    </location>
</feature>
<dbReference type="SUPFAM" id="SSF56112">
    <property type="entry name" value="Protein kinase-like (PK-like)"/>
    <property type="match status" value="1"/>
</dbReference>
<dbReference type="PROSITE" id="PS00107">
    <property type="entry name" value="PROTEIN_KINASE_ATP"/>
    <property type="match status" value="1"/>
</dbReference>
<proteinExistence type="inferred from homology"/>
<dbReference type="PROSITE" id="PS00108">
    <property type="entry name" value="PROTEIN_KINASE_ST"/>
    <property type="match status" value="1"/>
</dbReference>
<evidence type="ECO:0000256" key="14">
    <source>
        <dbReference type="SAM" id="MobiDB-lite"/>
    </source>
</evidence>
<evidence type="ECO:0000256" key="2">
    <source>
        <dbReference type="ARBA" id="ARBA00022553"/>
    </source>
</evidence>
<keyword evidence="2" id="KW-0597">Phosphoprotein</keyword>
<name>A0A9Q0RS18_BLOTA</name>
<evidence type="ECO:0000256" key="7">
    <source>
        <dbReference type="ARBA" id="ARBA00023137"/>
    </source>
</evidence>
<evidence type="ECO:0000256" key="3">
    <source>
        <dbReference type="ARBA" id="ARBA00022679"/>
    </source>
</evidence>
<comment type="caution">
    <text evidence="16">The sequence shown here is derived from an EMBL/GenBank/DDBJ whole genome shotgun (WGS) entry which is preliminary data.</text>
</comment>
<evidence type="ECO:0000256" key="13">
    <source>
        <dbReference type="PROSITE-ProRule" id="PRU10141"/>
    </source>
</evidence>
<dbReference type="SMART" id="SM00220">
    <property type="entry name" value="S_TKc"/>
    <property type="match status" value="1"/>
</dbReference>
<evidence type="ECO:0000256" key="4">
    <source>
        <dbReference type="ARBA" id="ARBA00022741"/>
    </source>
</evidence>
<accession>A0A9Q0RS18</accession>
<feature type="compositionally biased region" description="Polar residues" evidence="14">
    <location>
        <begin position="16"/>
        <end position="31"/>
    </location>
</feature>
<protein>
    <recommendedName>
        <fullName evidence="9">mitogen-activated protein kinase kinase</fullName>
        <ecNumber evidence="9">2.7.12.2</ecNumber>
    </recommendedName>
</protein>
<dbReference type="PANTHER" id="PTHR47238">
    <property type="entry name" value="MITOGEN-ACTIVATED PROTEIN KINASE KINASE 5"/>
    <property type="match status" value="1"/>
</dbReference>
<comment type="catalytic activity">
    <reaction evidence="12">
        <text>L-tyrosyl-[protein] + ATP = O-phospho-L-tyrosyl-[protein] + ADP + H(+)</text>
        <dbReference type="Rhea" id="RHEA:10596"/>
        <dbReference type="Rhea" id="RHEA-COMP:10136"/>
        <dbReference type="Rhea" id="RHEA-COMP:20101"/>
        <dbReference type="ChEBI" id="CHEBI:15378"/>
        <dbReference type="ChEBI" id="CHEBI:30616"/>
        <dbReference type="ChEBI" id="CHEBI:46858"/>
        <dbReference type="ChEBI" id="CHEBI:61978"/>
        <dbReference type="ChEBI" id="CHEBI:456216"/>
        <dbReference type="EC" id="2.7.12.2"/>
    </reaction>
</comment>
<dbReference type="InterPro" id="IPR017441">
    <property type="entry name" value="Protein_kinase_ATP_BS"/>
</dbReference>
<dbReference type="Pfam" id="PF00069">
    <property type="entry name" value="Pkinase"/>
    <property type="match status" value="1"/>
</dbReference>
<keyword evidence="17" id="KW-1185">Reference proteome</keyword>
<dbReference type="FunFam" id="1.10.510.10:FF:000432">
    <property type="entry name" value="mitogen-activated protein kinase kinase 3"/>
    <property type="match status" value="1"/>
</dbReference>
<feature type="domain" description="Protein kinase" evidence="15">
    <location>
        <begin position="313"/>
        <end position="572"/>
    </location>
</feature>
<dbReference type="InterPro" id="IPR008271">
    <property type="entry name" value="Ser/Thr_kinase_AS"/>
</dbReference>
<keyword evidence="7" id="KW-0829">Tyrosine-protein kinase</keyword>
<dbReference type="PANTHER" id="PTHR47238:SF2">
    <property type="entry name" value="DUAL SPECIFICITY MITOGEN-ACTIVATED PROTEIN KINASE KINASE HEMIPTEROUS"/>
    <property type="match status" value="1"/>
</dbReference>
<evidence type="ECO:0000256" key="11">
    <source>
        <dbReference type="ARBA" id="ARBA00049299"/>
    </source>
</evidence>
<keyword evidence="4 13" id="KW-0547">Nucleotide-binding</keyword>
<feature type="compositionally biased region" description="Low complexity" evidence="14">
    <location>
        <begin position="258"/>
        <end position="274"/>
    </location>
</feature>
<keyword evidence="1" id="KW-0723">Serine/threonine-protein kinase</keyword>
<feature type="compositionally biased region" description="Low complexity" evidence="14">
    <location>
        <begin position="79"/>
        <end position="88"/>
    </location>
</feature>
<dbReference type="GO" id="GO:0006950">
    <property type="term" value="P:response to stress"/>
    <property type="evidence" value="ECO:0007669"/>
    <property type="project" value="UniProtKB-ARBA"/>
</dbReference>
<evidence type="ECO:0000256" key="1">
    <source>
        <dbReference type="ARBA" id="ARBA00022527"/>
    </source>
</evidence>
<dbReference type="GO" id="GO:0004674">
    <property type="term" value="F:protein serine/threonine kinase activity"/>
    <property type="evidence" value="ECO:0007669"/>
    <property type="project" value="UniProtKB-KW"/>
</dbReference>
<comment type="catalytic activity">
    <reaction evidence="11">
        <text>L-threonyl-[protein] + ATP = O-phospho-L-threonyl-[protein] + ADP + H(+)</text>
        <dbReference type="Rhea" id="RHEA:46608"/>
        <dbReference type="Rhea" id="RHEA-COMP:11060"/>
        <dbReference type="Rhea" id="RHEA-COMP:11605"/>
        <dbReference type="ChEBI" id="CHEBI:15378"/>
        <dbReference type="ChEBI" id="CHEBI:30013"/>
        <dbReference type="ChEBI" id="CHEBI:30616"/>
        <dbReference type="ChEBI" id="CHEBI:61977"/>
        <dbReference type="ChEBI" id="CHEBI:456216"/>
        <dbReference type="EC" id="2.7.12.2"/>
    </reaction>
</comment>
<dbReference type="GO" id="GO:0004713">
    <property type="term" value="F:protein tyrosine kinase activity"/>
    <property type="evidence" value="ECO:0007669"/>
    <property type="project" value="UniProtKB-KW"/>
</dbReference>
<comment type="catalytic activity">
    <reaction evidence="10">
        <text>L-seryl-[protein] + ATP = O-phospho-L-seryl-[protein] + ADP + H(+)</text>
        <dbReference type="Rhea" id="RHEA:17989"/>
        <dbReference type="Rhea" id="RHEA-COMP:9863"/>
        <dbReference type="Rhea" id="RHEA-COMP:11604"/>
        <dbReference type="ChEBI" id="CHEBI:15378"/>
        <dbReference type="ChEBI" id="CHEBI:29999"/>
        <dbReference type="ChEBI" id="CHEBI:30616"/>
        <dbReference type="ChEBI" id="CHEBI:83421"/>
        <dbReference type="ChEBI" id="CHEBI:456216"/>
        <dbReference type="EC" id="2.7.12.2"/>
    </reaction>
</comment>
<evidence type="ECO:0000256" key="8">
    <source>
        <dbReference type="ARBA" id="ARBA00038035"/>
    </source>
</evidence>
<feature type="binding site" evidence="13">
    <location>
        <position position="343"/>
    </location>
    <ligand>
        <name>ATP</name>
        <dbReference type="ChEBI" id="CHEBI:30616"/>
    </ligand>
</feature>
<dbReference type="OMA" id="ETEVWIF"/>
<organism evidence="16 17">
    <name type="scientific">Blomia tropicalis</name>
    <name type="common">Mite</name>
    <dbReference type="NCBI Taxonomy" id="40697"/>
    <lineage>
        <taxon>Eukaryota</taxon>
        <taxon>Metazoa</taxon>
        <taxon>Ecdysozoa</taxon>
        <taxon>Arthropoda</taxon>
        <taxon>Chelicerata</taxon>
        <taxon>Arachnida</taxon>
        <taxon>Acari</taxon>
        <taxon>Acariformes</taxon>
        <taxon>Sarcoptiformes</taxon>
        <taxon>Astigmata</taxon>
        <taxon>Glycyphagoidea</taxon>
        <taxon>Echimyopodidae</taxon>
        <taxon>Blomia</taxon>
    </lineage>
</organism>
<dbReference type="InterPro" id="IPR052468">
    <property type="entry name" value="Dual_spec_MAPK_kinase"/>
</dbReference>
<dbReference type="GO" id="GO:0010508">
    <property type="term" value="P:positive regulation of autophagy"/>
    <property type="evidence" value="ECO:0007669"/>
    <property type="project" value="UniProtKB-ARBA"/>
</dbReference>
<feature type="region of interest" description="Disordered" evidence="14">
    <location>
        <begin position="15"/>
        <end position="111"/>
    </location>
</feature>
<keyword evidence="6 13" id="KW-0067">ATP-binding</keyword>
<feature type="compositionally biased region" description="Pro residues" evidence="14">
    <location>
        <begin position="66"/>
        <end position="78"/>
    </location>
</feature>
<dbReference type="EMBL" id="JAPWDV010000001">
    <property type="protein sequence ID" value="KAJ6223691.1"/>
    <property type="molecule type" value="Genomic_DNA"/>
</dbReference>
<evidence type="ECO:0000313" key="16">
    <source>
        <dbReference type="EMBL" id="KAJ6223691.1"/>
    </source>
</evidence>
<dbReference type="GO" id="GO:0043068">
    <property type="term" value="P:positive regulation of programmed cell death"/>
    <property type="evidence" value="ECO:0007669"/>
    <property type="project" value="UniProtKB-ARBA"/>
</dbReference>
<comment type="similarity">
    <text evidence="8">Belongs to the protein kinase superfamily. STE Ser/Thr protein kinase family. MAP kinase kinase subfamily.</text>
</comment>
<feature type="region of interest" description="Disordered" evidence="14">
    <location>
        <begin position="251"/>
        <end position="287"/>
    </location>
</feature>
<dbReference type="Gene3D" id="1.10.510.10">
    <property type="entry name" value="Transferase(Phosphotransferase) domain 1"/>
    <property type="match status" value="1"/>
</dbReference>
<evidence type="ECO:0000256" key="9">
    <source>
        <dbReference type="ARBA" id="ARBA00038999"/>
    </source>
</evidence>
<dbReference type="EC" id="2.7.12.2" evidence="9"/>
<feature type="compositionally biased region" description="Basic and acidic residues" evidence="14">
    <location>
        <begin position="33"/>
        <end position="42"/>
    </location>
</feature>
<evidence type="ECO:0000256" key="10">
    <source>
        <dbReference type="ARBA" id="ARBA00049014"/>
    </source>
</evidence>
<dbReference type="AlphaFoldDB" id="A0A9Q0RS18"/>
<dbReference type="GO" id="GO:0005524">
    <property type="term" value="F:ATP binding"/>
    <property type="evidence" value="ECO:0007669"/>
    <property type="project" value="UniProtKB-UniRule"/>
</dbReference>
<dbReference type="Gene3D" id="3.30.200.20">
    <property type="entry name" value="Phosphorylase Kinase, domain 1"/>
    <property type="match status" value="1"/>
</dbReference>
<keyword evidence="5" id="KW-0418">Kinase</keyword>
<evidence type="ECO:0000256" key="5">
    <source>
        <dbReference type="ARBA" id="ARBA00022777"/>
    </source>
</evidence>
<dbReference type="InterPro" id="IPR000719">
    <property type="entry name" value="Prot_kinase_dom"/>
</dbReference>
<dbReference type="PROSITE" id="PS50011">
    <property type="entry name" value="PROTEIN_KINASE_DOM"/>
    <property type="match status" value="1"/>
</dbReference>
<sequence length="611" mass="68007">MDFAKLMDRFGRMWQNFKQQSNQPTTSTSDGNVVDRDREKPKIPIGSITNIEPHINPRIVSQNSLPPYPTQPPPPPPLSSSTNPSNPQHGFPPSPLTMPVTPSCVPSSSSQHSHHILHSFSAAQTPESPSLSGFRRQLSLNMFNRANKQSGSGTSGLHLDLNRRPNNNNSHGSISGVPNCLSNELIDTHSLSPRPRPKNLGLSNSHDNITKNAMYGNDRSNNHGGGNGLPFHISSGANTCSSASSRHRKNFGLNFGASSSPSGNGPGSNNRSQPQFYQFPTPPSARLKDEFAKNNRTIKINGKKYENINEKDFKKISELGHGSFGQVEKMLHKPSGIELAVKKMRRSGNQDENKHIINDLELLRKCVDFANIVQCYGYYIMETEVWIFMELMTTCFDRLLKRLREPIPEDIIGKIAVATVKTLDYLKVNHDVIHRDIKPSNILINRQGVIKLCDFGISGRLIDSKAHSRSVGCAAYMAPERIQPPDSSGTYDIRSDVWSLGITLVEIATGQFPYQNWNSDFELLSKVIQDDPPLLPTSGGFTPNFCSFIKACLTKNYAERPKYKDLMEHPFYRHYDSTVVNVADWFKHAYIDIVDTSSMSSTSSLASMKNP</sequence>
<gene>
    <name evidence="16" type="ORF">RDWZM_002236</name>
</gene>
<keyword evidence="3" id="KW-0808">Transferase</keyword>
<evidence type="ECO:0000313" key="17">
    <source>
        <dbReference type="Proteomes" id="UP001142055"/>
    </source>
</evidence>
<reference evidence="16" key="1">
    <citation type="submission" date="2022-12" db="EMBL/GenBank/DDBJ databases">
        <title>Genome assemblies of Blomia tropicalis.</title>
        <authorList>
            <person name="Cui Y."/>
        </authorList>
    </citation>
    <scope>NUCLEOTIDE SEQUENCE</scope>
    <source>
        <tissue evidence="16">Adult mites</tissue>
    </source>
</reference>